<name>A0A6A6NEE0_HEVBR</name>
<dbReference type="EMBL" id="JAAGAX010000002">
    <property type="protein sequence ID" value="KAF2323389.1"/>
    <property type="molecule type" value="Genomic_DNA"/>
</dbReference>
<dbReference type="Proteomes" id="UP000467840">
    <property type="component" value="Chromosome 11"/>
</dbReference>
<keyword evidence="2" id="KW-1185">Reference proteome</keyword>
<comment type="caution">
    <text evidence="1">The sequence shown here is derived from an EMBL/GenBank/DDBJ whole genome shotgun (WGS) entry which is preliminary data.</text>
</comment>
<sequence length="109" mass="11871">MRLLDDVSNESDGRRSPCQRGLGCIFRDSTTAYKQLNVAFDLAVYGLRLAVEQGINELQVELDSLEVVADLNVVSSIIGPLGLALILPLYSNEINSELLIKAHKGPQTS</sequence>
<evidence type="ECO:0000313" key="1">
    <source>
        <dbReference type="EMBL" id="KAF2323389.1"/>
    </source>
</evidence>
<accession>A0A6A6NEE0</accession>
<reference evidence="1 2" key="1">
    <citation type="journal article" date="2020" name="Mol. Plant">
        <title>The Chromosome-Based Rubber Tree Genome Provides New Insights into Spurge Genome Evolution and Rubber Biosynthesis.</title>
        <authorList>
            <person name="Liu J."/>
            <person name="Shi C."/>
            <person name="Shi C.C."/>
            <person name="Li W."/>
            <person name="Zhang Q.J."/>
            <person name="Zhang Y."/>
            <person name="Li K."/>
            <person name="Lu H.F."/>
            <person name="Shi C."/>
            <person name="Zhu S.T."/>
            <person name="Xiao Z.Y."/>
            <person name="Nan H."/>
            <person name="Yue Y."/>
            <person name="Zhu X.G."/>
            <person name="Wu Y."/>
            <person name="Hong X.N."/>
            <person name="Fan G.Y."/>
            <person name="Tong Y."/>
            <person name="Zhang D."/>
            <person name="Mao C.L."/>
            <person name="Liu Y.L."/>
            <person name="Hao S.J."/>
            <person name="Liu W.Q."/>
            <person name="Lv M.Q."/>
            <person name="Zhang H.B."/>
            <person name="Liu Y."/>
            <person name="Hu-Tang G.R."/>
            <person name="Wang J.P."/>
            <person name="Wang J.H."/>
            <person name="Sun Y.H."/>
            <person name="Ni S.B."/>
            <person name="Chen W.B."/>
            <person name="Zhang X.C."/>
            <person name="Jiao Y.N."/>
            <person name="Eichler E.E."/>
            <person name="Li G.H."/>
            <person name="Liu X."/>
            <person name="Gao L.Z."/>
        </authorList>
    </citation>
    <scope>NUCLEOTIDE SEQUENCE [LARGE SCALE GENOMIC DNA]</scope>
    <source>
        <strain evidence="2">cv. GT1</strain>
        <tissue evidence="1">Leaf</tissue>
    </source>
</reference>
<gene>
    <name evidence="1" type="ORF">GH714_035146</name>
</gene>
<dbReference type="AlphaFoldDB" id="A0A6A6NEE0"/>
<proteinExistence type="predicted"/>
<evidence type="ECO:0000313" key="2">
    <source>
        <dbReference type="Proteomes" id="UP000467840"/>
    </source>
</evidence>
<organism evidence="1 2">
    <name type="scientific">Hevea brasiliensis</name>
    <name type="common">Para rubber tree</name>
    <name type="synonym">Siphonia brasiliensis</name>
    <dbReference type="NCBI Taxonomy" id="3981"/>
    <lineage>
        <taxon>Eukaryota</taxon>
        <taxon>Viridiplantae</taxon>
        <taxon>Streptophyta</taxon>
        <taxon>Embryophyta</taxon>
        <taxon>Tracheophyta</taxon>
        <taxon>Spermatophyta</taxon>
        <taxon>Magnoliopsida</taxon>
        <taxon>eudicotyledons</taxon>
        <taxon>Gunneridae</taxon>
        <taxon>Pentapetalae</taxon>
        <taxon>rosids</taxon>
        <taxon>fabids</taxon>
        <taxon>Malpighiales</taxon>
        <taxon>Euphorbiaceae</taxon>
        <taxon>Crotonoideae</taxon>
        <taxon>Micrandreae</taxon>
        <taxon>Hevea</taxon>
    </lineage>
</organism>
<protein>
    <submittedName>
        <fullName evidence="1">Uncharacterized protein</fullName>
    </submittedName>
</protein>